<proteinExistence type="predicted"/>
<dbReference type="AlphaFoldDB" id="A0A0F9CJ56"/>
<evidence type="ECO:0000256" key="1">
    <source>
        <dbReference type="SAM" id="MobiDB-lite"/>
    </source>
</evidence>
<dbReference type="EMBL" id="LAZR01044001">
    <property type="protein sequence ID" value="KKL05716.1"/>
    <property type="molecule type" value="Genomic_DNA"/>
</dbReference>
<organism evidence="2">
    <name type="scientific">marine sediment metagenome</name>
    <dbReference type="NCBI Taxonomy" id="412755"/>
    <lineage>
        <taxon>unclassified sequences</taxon>
        <taxon>metagenomes</taxon>
        <taxon>ecological metagenomes</taxon>
    </lineage>
</organism>
<comment type="caution">
    <text evidence="2">The sequence shown here is derived from an EMBL/GenBank/DDBJ whole genome shotgun (WGS) entry which is preliminary data.</text>
</comment>
<protein>
    <submittedName>
        <fullName evidence="2">Uncharacterized protein</fullName>
    </submittedName>
</protein>
<evidence type="ECO:0000313" key="2">
    <source>
        <dbReference type="EMBL" id="KKL05716.1"/>
    </source>
</evidence>
<gene>
    <name evidence="2" type="ORF">LCGC14_2603270</name>
</gene>
<feature type="non-terminal residue" evidence="2">
    <location>
        <position position="124"/>
    </location>
</feature>
<sequence>MAYTNVIFDTVTKNVELILRTEFGTAVVVYISEEPKDQGRASIRIWPTGFEAVDPPFLAVAQEYRYSVEVVIAMAESQSTRKTTDARLEVMSRALRILNDNKNYSPSSVYKWHDGGGDEGDRTD</sequence>
<feature type="compositionally biased region" description="Basic and acidic residues" evidence="1">
    <location>
        <begin position="111"/>
        <end position="124"/>
    </location>
</feature>
<name>A0A0F9CJ56_9ZZZZ</name>
<reference evidence="2" key="1">
    <citation type="journal article" date="2015" name="Nature">
        <title>Complex archaea that bridge the gap between prokaryotes and eukaryotes.</title>
        <authorList>
            <person name="Spang A."/>
            <person name="Saw J.H."/>
            <person name="Jorgensen S.L."/>
            <person name="Zaremba-Niedzwiedzka K."/>
            <person name="Martijn J."/>
            <person name="Lind A.E."/>
            <person name="van Eijk R."/>
            <person name="Schleper C."/>
            <person name="Guy L."/>
            <person name="Ettema T.J."/>
        </authorList>
    </citation>
    <scope>NUCLEOTIDE SEQUENCE</scope>
</reference>
<accession>A0A0F9CJ56</accession>
<feature type="region of interest" description="Disordered" evidence="1">
    <location>
        <begin position="102"/>
        <end position="124"/>
    </location>
</feature>